<keyword evidence="2" id="KW-0472">Membrane</keyword>
<reference evidence="3" key="1">
    <citation type="submission" date="2013-12" db="EMBL/GenBank/DDBJ databases">
        <authorList>
            <person name="Aslett M."/>
        </authorList>
    </citation>
    <scope>NUCLEOTIDE SEQUENCE [LARGE SCALE GENOMIC DNA]</scope>
    <source>
        <strain evidence="3">Lindley</strain>
    </source>
</reference>
<name>A0A183BN30_GLOPA</name>
<reference evidence="3" key="2">
    <citation type="submission" date="2014-05" db="EMBL/GenBank/DDBJ databases">
        <title>The genome and life-stage specific transcriptomes of Globodera pallida elucidate key aspects of plant parasitism by a cyst nematode.</title>
        <authorList>
            <person name="Cotton J.A."/>
            <person name="Lilley C.J."/>
            <person name="Jones L.M."/>
            <person name="Kikuchi T."/>
            <person name="Reid A.J."/>
            <person name="Thorpe P."/>
            <person name="Tsai I.J."/>
            <person name="Beasley H."/>
            <person name="Blok V."/>
            <person name="Cock P.J.A."/>
            <person name="Van den Akker S.E."/>
            <person name="Holroyd N."/>
            <person name="Hunt M."/>
            <person name="Mantelin S."/>
            <person name="Naghra H."/>
            <person name="Pain A."/>
            <person name="Palomares-Rius J.E."/>
            <person name="Zarowiecki M."/>
            <person name="Berriman M."/>
            <person name="Jones J.T."/>
            <person name="Urwin P.E."/>
        </authorList>
    </citation>
    <scope>NUCLEOTIDE SEQUENCE [LARGE SCALE GENOMIC DNA]</scope>
    <source>
        <strain evidence="3">Lindley</strain>
    </source>
</reference>
<dbReference type="Proteomes" id="UP000050741">
    <property type="component" value="Unassembled WGS sequence"/>
</dbReference>
<accession>A0A183BN30</accession>
<organism evidence="3 4">
    <name type="scientific">Globodera pallida</name>
    <name type="common">Potato cyst nematode worm</name>
    <name type="synonym">Heterodera pallida</name>
    <dbReference type="NCBI Taxonomy" id="36090"/>
    <lineage>
        <taxon>Eukaryota</taxon>
        <taxon>Metazoa</taxon>
        <taxon>Ecdysozoa</taxon>
        <taxon>Nematoda</taxon>
        <taxon>Chromadorea</taxon>
        <taxon>Rhabditida</taxon>
        <taxon>Tylenchina</taxon>
        <taxon>Tylenchomorpha</taxon>
        <taxon>Tylenchoidea</taxon>
        <taxon>Heteroderidae</taxon>
        <taxon>Heteroderinae</taxon>
        <taxon>Globodera</taxon>
    </lineage>
</organism>
<dbReference type="AlphaFoldDB" id="A0A183BN30"/>
<keyword evidence="3" id="KW-1185">Reference proteome</keyword>
<evidence type="ECO:0000313" key="3">
    <source>
        <dbReference type="Proteomes" id="UP000050741"/>
    </source>
</evidence>
<keyword evidence="2" id="KW-1133">Transmembrane helix</keyword>
<dbReference type="WBParaSite" id="GPLIN_000201600">
    <property type="protein sequence ID" value="GPLIN_000201600"/>
    <property type="gene ID" value="GPLIN_000201600"/>
</dbReference>
<feature type="transmembrane region" description="Helical" evidence="2">
    <location>
        <begin position="29"/>
        <end position="53"/>
    </location>
</feature>
<evidence type="ECO:0000313" key="4">
    <source>
        <dbReference type="WBParaSite" id="GPLIN_000201600"/>
    </source>
</evidence>
<sequence>MAPAVPEWTRQWHKFLVERIGIDSLQLGLLLLMLLSLLTLLLSIMSVSLRFCCCPKRSGRCRRRKPIGAMPSRTPTNSFTGTNEERFIGILPNKKQMAPAVPEWTRQWHKFLVERIGIDSLQLGLFLLMLLSLLTLLLSIMSVSLRFCCCPKRSAGRCRRRKPTGAMPSRTPTNSFTGTNEERRCLLQPNGICAVAVSSKAPQQAEQQQLGKKAEPNAKHHHNHQHNLKVQLLRTPLRHHSAKCRWHSRPEAICRCRVQRIFLSKVRRRQDALPAAVVELKCSR</sequence>
<keyword evidence="2" id="KW-0812">Transmembrane</keyword>
<proteinExistence type="predicted"/>
<feature type="transmembrane region" description="Helical" evidence="2">
    <location>
        <begin position="125"/>
        <end position="145"/>
    </location>
</feature>
<feature type="region of interest" description="Disordered" evidence="1">
    <location>
        <begin position="204"/>
        <end position="225"/>
    </location>
</feature>
<protein>
    <submittedName>
        <fullName evidence="4">Transmembrane protein</fullName>
    </submittedName>
</protein>
<reference evidence="4" key="3">
    <citation type="submission" date="2016-06" db="UniProtKB">
        <authorList>
            <consortium name="WormBaseParasite"/>
        </authorList>
    </citation>
    <scope>IDENTIFICATION</scope>
</reference>
<evidence type="ECO:0000256" key="1">
    <source>
        <dbReference type="SAM" id="MobiDB-lite"/>
    </source>
</evidence>
<evidence type="ECO:0000256" key="2">
    <source>
        <dbReference type="SAM" id="Phobius"/>
    </source>
</evidence>